<organism evidence="4 5">
    <name type="scientific">Podarcis lilfordi</name>
    <name type="common">Lilford's wall lizard</name>
    <dbReference type="NCBI Taxonomy" id="74358"/>
    <lineage>
        <taxon>Eukaryota</taxon>
        <taxon>Metazoa</taxon>
        <taxon>Chordata</taxon>
        <taxon>Craniata</taxon>
        <taxon>Vertebrata</taxon>
        <taxon>Euteleostomi</taxon>
        <taxon>Lepidosauria</taxon>
        <taxon>Squamata</taxon>
        <taxon>Bifurcata</taxon>
        <taxon>Unidentata</taxon>
        <taxon>Episquamata</taxon>
        <taxon>Laterata</taxon>
        <taxon>Lacertibaenia</taxon>
        <taxon>Lacertidae</taxon>
        <taxon>Podarcis</taxon>
    </lineage>
</organism>
<name>A0AA35NZ25_9SAUR</name>
<dbReference type="Proteomes" id="UP001178461">
    <property type="component" value="Chromosome 2"/>
</dbReference>
<dbReference type="PANTHER" id="PTHR35967">
    <property type="entry name" value="UPF0450 PROTEIN C17ORF58"/>
    <property type="match status" value="1"/>
</dbReference>
<dbReference type="AlphaFoldDB" id="A0AA35NZ25"/>
<feature type="compositionally biased region" description="Polar residues" evidence="2">
    <location>
        <begin position="1"/>
        <end position="14"/>
    </location>
</feature>
<keyword evidence="5" id="KW-1185">Reference proteome</keyword>
<feature type="compositionally biased region" description="Polar residues" evidence="2">
    <location>
        <begin position="131"/>
        <end position="140"/>
    </location>
</feature>
<dbReference type="SUPFAM" id="SSF50242">
    <property type="entry name" value="TIMP-like"/>
    <property type="match status" value="1"/>
</dbReference>
<dbReference type="PROSITE" id="PS50189">
    <property type="entry name" value="NTR"/>
    <property type="match status" value="1"/>
</dbReference>
<feature type="compositionally biased region" description="Basic and acidic residues" evidence="2">
    <location>
        <begin position="30"/>
        <end position="44"/>
    </location>
</feature>
<evidence type="ECO:0000313" key="5">
    <source>
        <dbReference type="Proteomes" id="UP001178461"/>
    </source>
</evidence>
<accession>A0AA35NZ25</accession>
<dbReference type="EMBL" id="OX395127">
    <property type="protein sequence ID" value="CAI5765652.1"/>
    <property type="molecule type" value="Genomic_DNA"/>
</dbReference>
<sequence length="341" mass="38427">MYGSVGSTPSQSKSPLRGGSTEDQTLSPEDLGKGKVEQTHLLSRDKKKKVKYSVENHTGLRKEPIQDAKGFPSQSHQESLLPAINFSQTNRMHTDRLQLKAANSISAYFRPPAYSQRQGRLLAEAHPFKNAGSSPGQRSGSLDRLHRPGKISPYDKPSRLLGNATDPSWLTNRQASSLPYHHSVSKNDADNTEVCLTDCRREHEEVEAFCSSEFVVNGIVHDVIMVHKGTSLVTLLVSSNGLYKINRLYFTPDGFFLRVHMMVVNTLNCSKPCPDFKLGSRYITMGQIYHRRRQLPAVLQEHVRGHLRPGDGLLWRGNSYMKRFNRRRHQKVQQAAHTKCG</sequence>
<evidence type="ECO:0000256" key="1">
    <source>
        <dbReference type="ARBA" id="ARBA00023157"/>
    </source>
</evidence>
<evidence type="ECO:0000259" key="3">
    <source>
        <dbReference type="PROSITE" id="PS50189"/>
    </source>
</evidence>
<feature type="compositionally biased region" description="Basic and acidic residues" evidence="2">
    <location>
        <begin position="52"/>
        <end position="66"/>
    </location>
</feature>
<feature type="region of interest" description="Disordered" evidence="2">
    <location>
        <begin position="127"/>
        <end position="166"/>
    </location>
</feature>
<keyword evidence="1" id="KW-1015">Disulfide bond</keyword>
<dbReference type="InterPro" id="IPR001134">
    <property type="entry name" value="Netrin_domain"/>
</dbReference>
<feature type="domain" description="NTR" evidence="3">
    <location>
        <begin position="195"/>
        <end position="340"/>
    </location>
</feature>
<protein>
    <submittedName>
        <fullName evidence="4">C17orf58 homolog</fullName>
    </submittedName>
</protein>
<dbReference type="Gene3D" id="2.40.50.120">
    <property type="match status" value="1"/>
</dbReference>
<dbReference type="InterPro" id="IPR008993">
    <property type="entry name" value="TIMP-like_OB-fold"/>
</dbReference>
<proteinExistence type="predicted"/>
<dbReference type="PANTHER" id="PTHR35967:SF1">
    <property type="entry name" value="UPF0450 PROTEIN C17ORF58"/>
    <property type="match status" value="1"/>
</dbReference>
<gene>
    <name evidence="4" type="ORF">PODLI_1B027889</name>
</gene>
<evidence type="ECO:0000256" key="2">
    <source>
        <dbReference type="SAM" id="MobiDB-lite"/>
    </source>
</evidence>
<feature type="region of interest" description="Disordered" evidence="2">
    <location>
        <begin position="1"/>
        <end position="76"/>
    </location>
</feature>
<evidence type="ECO:0000313" key="4">
    <source>
        <dbReference type="EMBL" id="CAI5765652.1"/>
    </source>
</evidence>
<reference evidence="4" key="1">
    <citation type="submission" date="2022-12" db="EMBL/GenBank/DDBJ databases">
        <authorList>
            <person name="Alioto T."/>
            <person name="Alioto T."/>
            <person name="Gomez Garrido J."/>
        </authorList>
    </citation>
    <scope>NUCLEOTIDE SEQUENCE</scope>
</reference>